<evidence type="ECO:0000313" key="3">
    <source>
        <dbReference type="EMBL" id="MBB4881781.1"/>
    </source>
</evidence>
<dbReference type="EMBL" id="JACHMC010000001">
    <property type="protein sequence ID" value="MBB4881781.1"/>
    <property type="molecule type" value="Genomic_DNA"/>
</dbReference>
<evidence type="ECO:0000313" key="4">
    <source>
        <dbReference type="Proteomes" id="UP000560081"/>
    </source>
</evidence>
<dbReference type="PROSITE" id="PS51186">
    <property type="entry name" value="GNAT"/>
    <property type="match status" value="1"/>
</dbReference>
<dbReference type="GO" id="GO:0016747">
    <property type="term" value="F:acyltransferase activity, transferring groups other than amino-acyl groups"/>
    <property type="evidence" value="ECO:0007669"/>
    <property type="project" value="InterPro"/>
</dbReference>
<accession>A0A4Y8WZS4</accession>
<reference evidence="3 4" key="1">
    <citation type="submission" date="2020-08" db="EMBL/GenBank/DDBJ databases">
        <title>Sequencing the genomes of 1000 actinobacteria strains.</title>
        <authorList>
            <person name="Klenk H.-P."/>
        </authorList>
    </citation>
    <scope>NUCLEOTIDE SEQUENCE [LARGE SCALE GENOMIC DNA]</scope>
    <source>
        <strain evidence="3 4">DSM 19079</strain>
    </source>
</reference>
<dbReference type="AlphaFoldDB" id="A0A4Y8WZS4"/>
<dbReference type="PANTHER" id="PTHR43877">
    <property type="entry name" value="AMINOALKYLPHOSPHONATE N-ACETYLTRANSFERASE-RELATED-RELATED"/>
    <property type="match status" value="1"/>
</dbReference>
<protein>
    <submittedName>
        <fullName evidence="3">GNAT superfamily N-acetyltransferase</fullName>
    </submittedName>
</protein>
<dbReference type="SUPFAM" id="SSF55729">
    <property type="entry name" value="Acyl-CoA N-acyltransferases (Nat)"/>
    <property type="match status" value="1"/>
</dbReference>
<dbReference type="Proteomes" id="UP000560081">
    <property type="component" value="Unassembled WGS sequence"/>
</dbReference>
<keyword evidence="4" id="KW-1185">Reference proteome</keyword>
<dbReference type="OrthoDB" id="4119890at2"/>
<evidence type="ECO:0000256" key="1">
    <source>
        <dbReference type="ARBA" id="ARBA00022679"/>
    </source>
</evidence>
<dbReference type="Gene3D" id="3.40.630.30">
    <property type="match status" value="1"/>
</dbReference>
<comment type="caution">
    <text evidence="3">The sequence shown here is derived from an EMBL/GenBank/DDBJ whole genome shotgun (WGS) entry which is preliminary data.</text>
</comment>
<name>A0A4Y8WZS4_9MICC</name>
<keyword evidence="1 3" id="KW-0808">Transferase</keyword>
<dbReference type="RefSeq" id="WP_135030390.1">
    <property type="nucleotide sequence ID" value="NZ_BMLA01000010.1"/>
</dbReference>
<dbReference type="Pfam" id="PF00583">
    <property type="entry name" value="Acetyltransf_1"/>
    <property type="match status" value="1"/>
</dbReference>
<proteinExistence type="predicted"/>
<dbReference type="InterPro" id="IPR050832">
    <property type="entry name" value="Bact_Acetyltransf"/>
</dbReference>
<dbReference type="CDD" id="cd04301">
    <property type="entry name" value="NAT_SF"/>
    <property type="match status" value="1"/>
</dbReference>
<dbReference type="InterPro" id="IPR016181">
    <property type="entry name" value="Acyl_CoA_acyltransferase"/>
</dbReference>
<keyword evidence="2" id="KW-0012">Acyltransferase</keyword>
<organism evidence="3 4">
    <name type="scientific">Micrococcus flavus</name>
    <dbReference type="NCBI Taxonomy" id="384602"/>
    <lineage>
        <taxon>Bacteria</taxon>
        <taxon>Bacillati</taxon>
        <taxon>Actinomycetota</taxon>
        <taxon>Actinomycetes</taxon>
        <taxon>Micrococcales</taxon>
        <taxon>Micrococcaceae</taxon>
        <taxon>Micrococcus</taxon>
    </lineage>
</organism>
<sequence length="365" mass="40594">MPDIIEFPLPASSDDPHWRAYCRLGDEYNHELLGTTEWDDSPEDTLIAARAETDYTQRRYLAYVDGEAVGYARVLINHVDDPDAAALNVYVHPRHRGRGHGRALADRLVQDTTGKTRFETWPMTPPPVPGARVLTPSSRAGTVPADHPGVRLAQSYGFSLGQVERVSRYDVAAPAVDPAEALGEAERHSEDYEVHAWEGDADASLRADLAVLKARMSTDVPAGDLTVAEQTWDAERVRRREEQILLTGRLFRAVVRHRGTGRIVGLNELVAPRSRTSGVVDQWDTIVLPEHRGHRLGMRVKAANLIALREAMPEARAIITWNAEENRPMLDVNEALGFRPILVEAAMEATAPLRRPASPQNRLQE</sequence>
<evidence type="ECO:0000256" key="2">
    <source>
        <dbReference type="ARBA" id="ARBA00023315"/>
    </source>
</evidence>
<gene>
    <name evidence="3" type="ORF">BJ976_000132</name>
</gene>
<dbReference type="InterPro" id="IPR000182">
    <property type="entry name" value="GNAT_dom"/>
</dbReference>